<evidence type="ECO:0000313" key="2">
    <source>
        <dbReference type="EMBL" id="RKR00495.1"/>
    </source>
</evidence>
<evidence type="ECO:0000313" key="3">
    <source>
        <dbReference type="Proteomes" id="UP000273675"/>
    </source>
</evidence>
<organism evidence="2 3">
    <name type="scientific">Maricaulis maris</name>
    <dbReference type="NCBI Taxonomy" id="74318"/>
    <lineage>
        <taxon>Bacteria</taxon>
        <taxon>Pseudomonadati</taxon>
        <taxon>Pseudomonadota</taxon>
        <taxon>Alphaproteobacteria</taxon>
        <taxon>Maricaulales</taxon>
        <taxon>Maricaulaceae</taxon>
        <taxon>Maricaulis</taxon>
    </lineage>
</organism>
<sequence length="177" mass="20029">MLNLKQIAVLTALGTAAASAPAALAQSSWSFGYSQGQSASRDYHASYYEHGYDRHEFRYYREACQPQRRGGLGLGLSLGGAPVLSASVGSRWTECDRGQFSYAQYEAFDQRRAAYWHNPDSGRRGVVRPERHYRRHGQECASGHAEVYERDGDYQRFDFESCRDGSGHWRFEGRSGR</sequence>
<keyword evidence="1" id="KW-0732">Signal</keyword>
<dbReference type="AlphaFoldDB" id="A0A495DF06"/>
<proteinExistence type="predicted"/>
<evidence type="ECO:0000256" key="1">
    <source>
        <dbReference type="SAM" id="SignalP"/>
    </source>
</evidence>
<dbReference type="EMBL" id="RBIM01000003">
    <property type="protein sequence ID" value="RKR00495.1"/>
    <property type="molecule type" value="Genomic_DNA"/>
</dbReference>
<evidence type="ECO:0008006" key="4">
    <source>
        <dbReference type="Google" id="ProtNLM"/>
    </source>
</evidence>
<dbReference type="RefSeq" id="WP_075189382.1">
    <property type="nucleotide sequence ID" value="NZ_RBIM01000003.1"/>
</dbReference>
<dbReference type="Proteomes" id="UP000273675">
    <property type="component" value="Unassembled WGS sequence"/>
</dbReference>
<comment type="caution">
    <text evidence="2">The sequence shown here is derived from an EMBL/GenBank/DDBJ whole genome shotgun (WGS) entry which is preliminary data.</text>
</comment>
<reference evidence="2 3" key="1">
    <citation type="submission" date="2018-10" db="EMBL/GenBank/DDBJ databases">
        <title>Genomic Encyclopedia of Type Strains, Phase IV (KMG-IV): sequencing the most valuable type-strain genomes for metagenomic binning, comparative biology and taxonomic classification.</title>
        <authorList>
            <person name="Goeker M."/>
        </authorList>
    </citation>
    <scope>NUCLEOTIDE SEQUENCE [LARGE SCALE GENOMIC DNA]</scope>
    <source>
        <strain evidence="2 3">DSM 4734</strain>
    </source>
</reference>
<accession>A0A495DF06</accession>
<protein>
    <recommendedName>
        <fullName evidence="4">Lectin-like protein BA14k</fullName>
    </recommendedName>
</protein>
<feature type="signal peptide" evidence="1">
    <location>
        <begin position="1"/>
        <end position="25"/>
    </location>
</feature>
<gene>
    <name evidence="2" type="ORF">C7435_1703</name>
</gene>
<feature type="chain" id="PRO_5019768707" description="Lectin-like protein BA14k" evidence="1">
    <location>
        <begin position="26"/>
        <end position="177"/>
    </location>
</feature>
<name>A0A495DF06_9PROT</name>
<dbReference type="OrthoDB" id="7631143at2"/>